<evidence type="ECO:0000256" key="1">
    <source>
        <dbReference type="ARBA" id="ARBA00001947"/>
    </source>
</evidence>
<dbReference type="InterPro" id="IPR050821">
    <property type="entry name" value="Cytosolic_carboxypeptidase"/>
</dbReference>
<dbReference type="PROSITE" id="PS52035">
    <property type="entry name" value="PEPTIDASE_M14"/>
    <property type="match status" value="1"/>
</dbReference>
<dbReference type="EMBL" id="VHJK01000001">
    <property type="protein sequence ID" value="TRD12122.1"/>
    <property type="molecule type" value="Genomic_DNA"/>
</dbReference>
<accession>A0A547PDA4</accession>
<feature type="signal peptide" evidence="3">
    <location>
        <begin position="1"/>
        <end position="21"/>
    </location>
</feature>
<dbReference type="Gene3D" id="3.40.630.10">
    <property type="entry name" value="Zn peptidases"/>
    <property type="match status" value="1"/>
</dbReference>
<dbReference type="GO" id="GO:0004181">
    <property type="term" value="F:metallocarboxypeptidase activity"/>
    <property type="evidence" value="ECO:0007669"/>
    <property type="project" value="InterPro"/>
</dbReference>
<name>A0A547PDA4_9SPHN</name>
<dbReference type="PANTHER" id="PTHR12756:SF11">
    <property type="entry name" value="CYTOSOLIC CARBOXYPEPTIDASE 1"/>
    <property type="match status" value="1"/>
</dbReference>
<dbReference type="Proteomes" id="UP000316343">
    <property type="component" value="Unassembled WGS sequence"/>
</dbReference>
<comment type="similarity">
    <text evidence="2">Belongs to the peptidase M14 family.</text>
</comment>
<protein>
    <submittedName>
        <fullName evidence="5">Peptidase M14</fullName>
    </submittedName>
</protein>
<dbReference type="OrthoDB" id="6221272at2"/>
<dbReference type="GO" id="GO:0008270">
    <property type="term" value="F:zinc ion binding"/>
    <property type="evidence" value="ECO:0007669"/>
    <property type="project" value="InterPro"/>
</dbReference>
<organism evidence="5 6">
    <name type="scientific">Erythrobacter insulae</name>
    <dbReference type="NCBI Taxonomy" id="2584124"/>
    <lineage>
        <taxon>Bacteria</taxon>
        <taxon>Pseudomonadati</taxon>
        <taxon>Pseudomonadota</taxon>
        <taxon>Alphaproteobacteria</taxon>
        <taxon>Sphingomonadales</taxon>
        <taxon>Erythrobacteraceae</taxon>
        <taxon>Erythrobacter/Porphyrobacter group</taxon>
        <taxon>Erythrobacter</taxon>
    </lineage>
</organism>
<dbReference type="RefSeq" id="WP_142788395.1">
    <property type="nucleotide sequence ID" value="NZ_VHJK01000001.1"/>
</dbReference>
<proteinExistence type="inferred from homology"/>
<comment type="caution">
    <text evidence="5">The sequence shown here is derived from an EMBL/GenBank/DDBJ whole genome shotgun (WGS) entry which is preliminary data.</text>
</comment>
<gene>
    <name evidence="5" type="ORF">FGU71_09800</name>
</gene>
<dbReference type="AlphaFoldDB" id="A0A547PDA4"/>
<feature type="domain" description="Peptidase M14" evidence="4">
    <location>
        <begin position="155"/>
        <end position="402"/>
    </location>
</feature>
<evidence type="ECO:0000256" key="2">
    <source>
        <dbReference type="PROSITE-ProRule" id="PRU01379"/>
    </source>
</evidence>
<evidence type="ECO:0000313" key="5">
    <source>
        <dbReference type="EMBL" id="TRD12122.1"/>
    </source>
</evidence>
<dbReference type="CDD" id="cd06237">
    <property type="entry name" value="M14_Nna1-like"/>
    <property type="match status" value="1"/>
</dbReference>
<dbReference type="Pfam" id="PF18027">
    <property type="entry name" value="Pepdidase_M14_N"/>
    <property type="match status" value="1"/>
</dbReference>
<dbReference type="PANTHER" id="PTHR12756">
    <property type="entry name" value="CYTOSOLIC CARBOXYPEPTIDASE"/>
    <property type="match status" value="1"/>
</dbReference>
<feature type="chain" id="PRO_5021912467" evidence="3">
    <location>
        <begin position="22"/>
        <end position="413"/>
    </location>
</feature>
<dbReference type="InterPro" id="IPR000834">
    <property type="entry name" value="Peptidase_M14"/>
</dbReference>
<dbReference type="GO" id="GO:0006508">
    <property type="term" value="P:proteolysis"/>
    <property type="evidence" value="ECO:0007669"/>
    <property type="project" value="InterPro"/>
</dbReference>
<comment type="cofactor">
    <cofactor evidence="1">
        <name>Zn(2+)</name>
        <dbReference type="ChEBI" id="CHEBI:29105"/>
    </cofactor>
</comment>
<sequence>MRMAAMMIGIFLSLAFLSAPAAALSEPIPALALASPDCETQAARIDKDFVTGAYASCEATSKKRFKLTIAPEDEGDINCSAWYAFRVNANRRTRIKVHLDYTKCGHRYWPKISTDGVNWEFMKSKYVLVEGERGERTAQITLKVGKDPVFVAAQEILPPSIYDAWLQEREKALFATVDLLGRSAQGREIKLLRIAEPDAKQRETVVLVGRQHPPEVTGALAMLPFVETVMGDTELAKAYRARFETLTVPLLNPDGVVLGHWRHNSGGVDLNRDWGPFTQPETLVMSGLLKQIDEDPARDLRVLIDFHSTGRDVFYTIPDELPTDPELFTKKWLALYQERMPDYEVSRDARHEEGRPISKAHAFDVYGAPGITFEIGDETDRELIKRIGRESAIAMMVTMLETPQPEPGISTAQ</sequence>
<reference evidence="5 6" key="1">
    <citation type="submission" date="2019-06" db="EMBL/GenBank/DDBJ databases">
        <title>Erythrobacter insulae sp. nov., isolated from a tidal flat.</title>
        <authorList>
            <person name="Yoon J.-H."/>
        </authorList>
    </citation>
    <scope>NUCLEOTIDE SEQUENCE [LARGE SCALE GENOMIC DNA]</scope>
    <source>
        <strain evidence="5 6">JBTF-M21</strain>
    </source>
</reference>
<dbReference type="SMART" id="SM00631">
    <property type="entry name" value="Zn_pept"/>
    <property type="match status" value="1"/>
</dbReference>
<dbReference type="Pfam" id="PF00246">
    <property type="entry name" value="Peptidase_M14"/>
    <property type="match status" value="1"/>
</dbReference>
<evidence type="ECO:0000259" key="4">
    <source>
        <dbReference type="PROSITE" id="PS52035"/>
    </source>
</evidence>
<dbReference type="SUPFAM" id="SSF53187">
    <property type="entry name" value="Zn-dependent exopeptidases"/>
    <property type="match status" value="1"/>
</dbReference>
<feature type="active site" description="Proton donor/acceptor" evidence="2">
    <location>
        <position position="374"/>
    </location>
</feature>
<dbReference type="Gene3D" id="2.60.40.3120">
    <property type="match status" value="1"/>
</dbReference>
<keyword evidence="6" id="KW-1185">Reference proteome</keyword>
<evidence type="ECO:0000256" key="3">
    <source>
        <dbReference type="SAM" id="SignalP"/>
    </source>
</evidence>
<keyword evidence="3" id="KW-0732">Signal</keyword>
<evidence type="ECO:0000313" key="6">
    <source>
        <dbReference type="Proteomes" id="UP000316343"/>
    </source>
</evidence>
<dbReference type="InterPro" id="IPR040626">
    <property type="entry name" value="Pepdidase_M14_N"/>
</dbReference>